<dbReference type="Proteomes" id="UP000190696">
    <property type="component" value="Unassembled WGS sequence"/>
</dbReference>
<dbReference type="NCBIfam" id="TIGR01669">
    <property type="entry name" value="phage_XkdX"/>
    <property type="match status" value="1"/>
</dbReference>
<gene>
    <name evidence="1" type="ORF">BW900_30700</name>
</gene>
<evidence type="ECO:0000313" key="1">
    <source>
        <dbReference type="EMBL" id="OOR01954.1"/>
    </source>
</evidence>
<reference evidence="1 2" key="1">
    <citation type="submission" date="2017-01" db="EMBL/GenBank/DDBJ databases">
        <title>Bacillus cereus isolates.</title>
        <authorList>
            <person name="Beno S.M."/>
        </authorList>
    </citation>
    <scope>NUCLEOTIDE SEQUENCE [LARGE SCALE GENOMIC DNA]</scope>
    <source>
        <strain evidence="1 2">FSL W7-1108</strain>
    </source>
</reference>
<sequence length="37" mass="4254">MTSFFLSNEDVAVFVRRGKITLEQYELITGVTYQPAE</sequence>
<comment type="caution">
    <text evidence="1">The sequence shown here is derived from an EMBL/GenBank/DDBJ whole genome shotgun (WGS) entry which is preliminary data.</text>
</comment>
<accession>A0A1S9SW31</accession>
<evidence type="ECO:0008006" key="3">
    <source>
        <dbReference type="Google" id="ProtNLM"/>
    </source>
</evidence>
<dbReference type="Pfam" id="PF09693">
    <property type="entry name" value="Phage_XkdX"/>
    <property type="match status" value="1"/>
</dbReference>
<proteinExistence type="predicted"/>
<dbReference type="AlphaFoldDB" id="A0A1S9SW31"/>
<dbReference type="RefSeq" id="WP_078177489.1">
    <property type="nucleotide sequence ID" value="NZ_CP036103.1"/>
</dbReference>
<evidence type="ECO:0000313" key="2">
    <source>
        <dbReference type="Proteomes" id="UP000190696"/>
    </source>
</evidence>
<protein>
    <recommendedName>
        <fullName evidence="3">XkdX family protein</fullName>
    </recommendedName>
</protein>
<organism evidence="1 2">
    <name type="scientific">Bacillus mycoides</name>
    <dbReference type="NCBI Taxonomy" id="1405"/>
    <lineage>
        <taxon>Bacteria</taxon>
        <taxon>Bacillati</taxon>
        <taxon>Bacillota</taxon>
        <taxon>Bacilli</taxon>
        <taxon>Bacillales</taxon>
        <taxon>Bacillaceae</taxon>
        <taxon>Bacillus</taxon>
        <taxon>Bacillus cereus group</taxon>
    </lineage>
</organism>
<name>A0A1S9SW31_BACMY</name>
<dbReference type="InterPro" id="IPR010022">
    <property type="entry name" value="XkdX"/>
</dbReference>
<dbReference type="EMBL" id="MUAI01000094">
    <property type="protein sequence ID" value="OOR01954.1"/>
    <property type="molecule type" value="Genomic_DNA"/>
</dbReference>